<gene>
    <name evidence="2" type="ORF">JMJ83_20425</name>
    <name evidence="1" type="ORF">JMJ86_21015</name>
</gene>
<proteinExistence type="predicted"/>
<evidence type="ECO:0000313" key="2">
    <source>
        <dbReference type="EMBL" id="QXX20297.1"/>
    </source>
</evidence>
<sequence length="51" mass="5341">MKLGPYTLPLITLSTRANYHNRISAGNIVSDNVVEGSKGHGALTDSTLIGS</sequence>
<protein>
    <submittedName>
        <fullName evidence="2">Uncharacterized protein</fullName>
    </submittedName>
</protein>
<accession>A0A8F7UQ00</accession>
<evidence type="ECO:0000313" key="1">
    <source>
        <dbReference type="EMBL" id="QXX15762.1"/>
    </source>
</evidence>
<dbReference type="RefSeq" id="WP_176580895.1">
    <property type="nucleotide sequence ID" value="NZ_CP079838.1"/>
</dbReference>
<name>A0A8F7UQ00_SALER</name>
<dbReference type="EMBL" id="CP079838">
    <property type="protein sequence ID" value="QXX20297.1"/>
    <property type="molecule type" value="Genomic_DNA"/>
</dbReference>
<reference evidence="2" key="1">
    <citation type="submission" date="2021-07" db="EMBL/GenBank/DDBJ databases">
        <title>Whole-Genome Sequences of non-enterica strains of Salmonella enterica isolated from poultry houses.</title>
        <authorList>
            <person name="Lamas A."/>
            <person name="Regal P."/>
            <person name="Miranda J.M."/>
            <person name="Vazquez B."/>
            <person name="Cepeda A."/>
            <person name="Franco C.M."/>
        </authorList>
    </citation>
    <scope>NUCLEOTIDE SEQUENCE</scope>
    <source>
        <strain evidence="1">LHICA_SA1</strain>
        <strain evidence="2">LHICA_SA3</strain>
    </source>
</reference>
<dbReference type="EMBL" id="CP079836">
    <property type="protein sequence ID" value="QXX15762.1"/>
    <property type="molecule type" value="Genomic_DNA"/>
</dbReference>
<organism evidence="2">
    <name type="scientific">Salmonella enterica subsp. salamae</name>
    <dbReference type="NCBI Taxonomy" id="59202"/>
    <lineage>
        <taxon>Bacteria</taxon>
        <taxon>Pseudomonadati</taxon>
        <taxon>Pseudomonadota</taxon>
        <taxon>Gammaproteobacteria</taxon>
        <taxon>Enterobacterales</taxon>
        <taxon>Enterobacteriaceae</taxon>
        <taxon>Salmonella</taxon>
    </lineage>
</organism>
<dbReference type="AlphaFoldDB" id="A0A8F7UQ00"/>